<dbReference type="AlphaFoldDB" id="A0A4R6USA8"/>
<evidence type="ECO:0000313" key="5">
    <source>
        <dbReference type="Proteomes" id="UP000295281"/>
    </source>
</evidence>
<name>A0A4R6USA8_9ACTN</name>
<feature type="domain" description="LysM" evidence="3">
    <location>
        <begin position="135"/>
        <end position="184"/>
    </location>
</feature>
<keyword evidence="2" id="KW-1133">Transmembrane helix</keyword>
<dbReference type="OrthoDB" id="5084290at2"/>
<evidence type="ECO:0000313" key="4">
    <source>
        <dbReference type="EMBL" id="TDQ48205.1"/>
    </source>
</evidence>
<evidence type="ECO:0000259" key="3">
    <source>
        <dbReference type="PROSITE" id="PS51782"/>
    </source>
</evidence>
<protein>
    <submittedName>
        <fullName evidence="4">LysM domain-containing protein</fullName>
    </submittedName>
</protein>
<dbReference type="SMART" id="SM00257">
    <property type="entry name" value="LysM"/>
    <property type="match status" value="1"/>
</dbReference>
<comment type="caution">
    <text evidence="4">The sequence shown here is derived from an EMBL/GenBank/DDBJ whole genome shotgun (WGS) entry which is preliminary data.</text>
</comment>
<dbReference type="RefSeq" id="WP_133742760.1">
    <property type="nucleotide sequence ID" value="NZ_SNYN01000019.1"/>
</dbReference>
<dbReference type="PROSITE" id="PS51782">
    <property type="entry name" value="LYSM"/>
    <property type="match status" value="1"/>
</dbReference>
<dbReference type="EMBL" id="SNYN01000019">
    <property type="protein sequence ID" value="TDQ48205.1"/>
    <property type="molecule type" value="Genomic_DNA"/>
</dbReference>
<gene>
    <name evidence="4" type="ORF">EV190_11919</name>
</gene>
<dbReference type="Proteomes" id="UP000295281">
    <property type="component" value="Unassembled WGS sequence"/>
</dbReference>
<sequence length="187" mass="19726">MSEPALPLAPVPPAPRSFWRPETTAQARGAGSRPSLYDWSREIPEWRARSARTAGRPCPVLAGLPDLGAAVPAKPVRSALGGPPRLTRRGRVVLVSLLGSAAATSFVFVALAAMAMGASSAGASTESFFQLPESPTVVVGEGDTLWEIAERARPFEDPRKTVDEIVEINELPGPVLKPGQELLLPAS</sequence>
<evidence type="ECO:0000256" key="1">
    <source>
        <dbReference type="SAM" id="MobiDB-lite"/>
    </source>
</evidence>
<dbReference type="InterPro" id="IPR036779">
    <property type="entry name" value="LysM_dom_sf"/>
</dbReference>
<keyword evidence="5" id="KW-1185">Reference proteome</keyword>
<accession>A0A4R6USA8</accession>
<keyword evidence="2" id="KW-0472">Membrane</keyword>
<feature type="region of interest" description="Disordered" evidence="1">
    <location>
        <begin position="1"/>
        <end position="36"/>
    </location>
</feature>
<dbReference type="SUPFAM" id="SSF54106">
    <property type="entry name" value="LysM domain"/>
    <property type="match status" value="1"/>
</dbReference>
<dbReference type="Pfam" id="PF01476">
    <property type="entry name" value="LysM"/>
    <property type="match status" value="1"/>
</dbReference>
<feature type="transmembrane region" description="Helical" evidence="2">
    <location>
        <begin position="92"/>
        <end position="116"/>
    </location>
</feature>
<keyword evidence="2" id="KW-0812">Transmembrane</keyword>
<evidence type="ECO:0000256" key="2">
    <source>
        <dbReference type="SAM" id="Phobius"/>
    </source>
</evidence>
<reference evidence="4 5" key="1">
    <citation type="submission" date="2019-03" db="EMBL/GenBank/DDBJ databases">
        <title>Genomic Encyclopedia of Type Strains, Phase IV (KMG-IV): sequencing the most valuable type-strain genomes for metagenomic binning, comparative biology and taxonomic classification.</title>
        <authorList>
            <person name="Goeker M."/>
        </authorList>
    </citation>
    <scope>NUCLEOTIDE SEQUENCE [LARGE SCALE GENOMIC DNA]</scope>
    <source>
        <strain evidence="4 5">DSM 46770</strain>
    </source>
</reference>
<dbReference type="Gene3D" id="3.10.350.10">
    <property type="entry name" value="LysM domain"/>
    <property type="match status" value="1"/>
</dbReference>
<organism evidence="4 5">
    <name type="scientific">Actinorugispora endophytica</name>
    <dbReference type="NCBI Taxonomy" id="1605990"/>
    <lineage>
        <taxon>Bacteria</taxon>
        <taxon>Bacillati</taxon>
        <taxon>Actinomycetota</taxon>
        <taxon>Actinomycetes</taxon>
        <taxon>Streptosporangiales</taxon>
        <taxon>Nocardiopsidaceae</taxon>
        <taxon>Actinorugispora</taxon>
    </lineage>
</organism>
<proteinExistence type="predicted"/>
<dbReference type="InterPro" id="IPR018392">
    <property type="entry name" value="LysM"/>
</dbReference>
<dbReference type="CDD" id="cd00118">
    <property type="entry name" value="LysM"/>
    <property type="match status" value="1"/>
</dbReference>